<name>A0A9P2TDK2_THEFU</name>
<feature type="transmembrane region" description="Helical" evidence="1">
    <location>
        <begin position="164"/>
        <end position="181"/>
    </location>
</feature>
<dbReference type="PANTHER" id="PTHR14859:SF1">
    <property type="entry name" value="PGAP2-INTERACTING PROTEIN"/>
    <property type="match status" value="1"/>
</dbReference>
<evidence type="ECO:0000256" key="1">
    <source>
        <dbReference type="SAM" id="Phobius"/>
    </source>
</evidence>
<accession>A0A9P2TDK2</accession>
<keyword evidence="1" id="KW-0812">Transmembrane</keyword>
<keyword evidence="1" id="KW-1133">Transmembrane helix</keyword>
<sequence>MGTPKSLTDRGFVPIATIGAGVWILLDILRVWLSSLVIVFGQEGTTPLQNVGLFVLVWFLAPLPILLLRFLVTQKTVERSAQLPVDVWFAVLLVGARLGLQGLSGEQLQLYVSSLGLAVGLTWLATIVVRMRRSLLRGFAAGIALATLTHTALGTYAVVWRSEVLGWVLTAVQLLLFAWVLARTSRVSRDDFVKQAADSVLCFLLPPALLVAVTVTAAPARAEAATGWPDGWAAALVMMAVALAAVVAGASSTPGSTPLLSGAVLVIAVGAAIFPTTTDEGVPGLLPFYAPIAQAVGAIALIAALSWADWPGARGRPPRANNASLAVFFGSLVFYAVLLGIYAGYTLGYPTDALVVGVALLIAVAAVVHGRAKDRDSGSRVRRSVFYRWPGATLAASAGIVAAILPQVVPLYATTDPFSDTTRTPAVNELRVVAYNIRMGYGLTGTYDIEGIAETIQRAQPDVVLLNEVDRGWFLTGGQDTLGTLARMLDMQAVFAPSNGQLWGDAVLTRLPIVETVGYPLRGYGSTTGAQALAVVVKYETTEIEVIATHLQSPGTEEGEEPKEPTLQAADLADIIIKRRSAHGRPVIVGGDFNFERNGAAWREMERAGLYDALFRVRPSPTFPADDPDKELDHIFATAGLVREQGAVLPASYSDHVAVMAVLRLESPLVYGT</sequence>
<organism evidence="3 4">
    <name type="scientific">Thermobifida fusca TM51</name>
    <dbReference type="NCBI Taxonomy" id="1169414"/>
    <lineage>
        <taxon>Bacteria</taxon>
        <taxon>Bacillati</taxon>
        <taxon>Actinomycetota</taxon>
        <taxon>Actinomycetes</taxon>
        <taxon>Streptosporangiales</taxon>
        <taxon>Nocardiopsidaceae</taxon>
        <taxon>Thermobifida</taxon>
    </lineage>
</organism>
<dbReference type="AlphaFoldDB" id="A0A9P2TDK2"/>
<dbReference type="InterPro" id="IPR005135">
    <property type="entry name" value="Endo/exonuclease/phosphatase"/>
</dbReference>
<keyword evidence="1" id="KW-0472">Membrane</keyword>
<dbReference type="InterPro" id="IPR036691">
    <property type="entry name" value="Endo/exonu/phosph_ase_sf"/>
</dbReference>
<dbReference type="GO" id="GO:0006506">
    <property type="term" value="P:GPI anchor biosynthetic process"/>
    <property type="evidence" value="ECO:0007669"/>
    <property type="project" value="TreeGrafter"/>
</dbReference>
<dbReference type="Proteomes" id="UP000014184">
    <property type="component" value="Unassembled WGS sequence"/>
</dbReference>
<evidence type="ECO:0000313" key="4">
    <source>
        <dbReference type="Proteomes" id="UP000014184"/>
    </source>
</evidence>
<feature type="transmembrane region" description="Helical" evidence="1">
    <location>
        <begin position="136"/>
        <end position="158"/>
    </location>
</feature>
<dbReference type="SUPFAM" id="SSF56219">
    <property type="entry name" value="DNase I-like"/>
    <property type="match status" value="1"/>
</dbReference>
<feature type="transmembrane region" description="Helical" evidence="1">
    <location>
        <begin position="53"/>
        <end position="71"/>
    </location>
</feature>
<feature type="transmembrane region" description="Helical" evidence="1">
    <location>
        <begin position="110"/>
        <end position="129"/>
    </location>
</feature>
<comment type="caution">
    <text evidence="3">The sequence shown here is derived from an EMBL/GenBank/DDBJ whole genome shotgun (WGS) entry which is preliminary data.</text>
</comment>
<dbReference type="Pfam" id="PF03372">
    <property type="entry name" value="Exo_endo_phos"/>
    <property type="match status" value="1"/>
</dbReference>
<feature type="transmembrane region" description="Helical" evidence="1">
    <location>
        <begin position="201"/>
        <end position="220"/>
    </location>
</feature>
<dbReference type="PANTHER" id="PTHR14859">
    <property type="entry name" value="CALCOFLUOR WHITE HYPERSENSITIVE PROTEIN PRECURSOR"/>
    <property type="match status" value="1"/>
</dbReference>
<feature type="transmembrane region" description="Helical" evidence="1">
    <location>
        <begin position="349"/>
        <end position="368"/>
    </location>
</feature>
<feature type="transmembrane region" description="Helical" evidence="1">
    <location>
        <begin position="320"/>
        <end position="343"/>
    </location>
</feature>
<feature type="transmembrane region" description="Helical" evidence="1">
    <location>
        <begin position="12"/>
        <end position="33"/>
    </location>
</feature>
<dbReference type="EMBL" id="AOSG01000002">
    <property type="protein sequence ID" value="EOR72788.1"/>
    <property type="molecule type" value="Genomic_DNA"/>
</dbReference>
<feature type="domain" description="Endonuclease/exonuclease/phosphatase" evidence="2">
    <location>
        <begin position="434"/>
        <end position="656"/>
    </location>
</feature>
<evidence type="ECO:0000259" key="2">
    <source>
        <dbReference type="Pfam" id="PF03372"/>
    </source>
</evidence>
<keyword evidence="4" id="KW-1185">Reference proteome</keyword>
<feature type="transmembrane region" description="Helical" evidence="1">
    <location>
        <begin position="389"/>
        <end position="413"/>
    </location>
</feature>
<protein>
    <submittedName>
        <fullName evidence="3">Metal-dependent hydrolase</fullName>
    </submittedName>
</protein>
<proteinExistence type="predicted"/>
<reference evidence="3 4" key="1">
    <citation type="journal article" date="2013" name="Genome Announc.">
        <title>Draft Genome Sequence of the Lignocellulose Decomposer Thermobifida fusca Strain TM51.</title>
        <authorList>
            <person name="Toth A."/>
            <person name="Barna T."/>
            <person name="Nagy I."/>
            <person name="Horvath B."/>
            <person name="Nagy I."/>
            <person name="Tancsics A."/>
            <person name="Kriszt B."/>
            <person name="Baka E."/>
            <person name="Fekete C."/>
            <person name="Kukolya J."/>
        </authorList>
    </citation>
    <scope>NUCLEOTIDE SEQUENCE [LARGE SCALE GENOMIC DNA]</scope>
    <source>
        <strain evidence="3 4">TM51</strain>
    </source>
</reference>
<evidence type="ECO:0000313" key="3">
    <source>
        <dbReference type="EMBL" id="EOR72788.1"/>
    </source>
</evidence>
<feature type="transmembrane region" description="Helical" evidence="1">
    <location>
        <begin position="232"/>
        <end position="250"/>
    </location>
</feature>
<gene>
    <name evidence="3" type="ORF">TM51_01056</name>
</gene>
<dbReference type="InterPro" id="IPR051916">
    <property type="entry name" value="GPI-anchor_lipid_remodeler"/>
</dbReference>
<keyword evidence="3" id="KW-0378">Hydrolase</keyword>
<feature type="transmembrane region" description="Helical" evidence="1">
    <location>
        <begin position="257"/>
        <end position="276"/>
    </location>
</feature>
<dbReference type="GO" id="GO:0016020">
    <property type="term" value="C:membrane"/>
    <property type="evidence" value="ECO:0007669"/>
    <property type="project" value="GOC"/>
</dbReference>
<dbReference type="Gene3D" id="3.60.10.10">
    <property type="entry name" value="Endonuclease/exonuclease/phosphatase"/>
    <property type="match status" value="1"/>
</dbReference>
<feature type="transmembrane region" description="Helical" evidence="1">
    <location>
        <begin position="83"/>
        <end position="104"/>
    </location>
</feature>
<dbReference type="GO" id="GO:0016787">
    <property type="term" value="F:hydrolase activity"/>
    <property type="evidence" value="ECO:0007669"/>
    <property type="project" value="UniProtKB-KW"/>
</dbReference>
<feature type="transmembrane region" description="Helical" evidence="1">
    <location>
        <begin position="288"/>
        <end position="308"/>
    </location>
</feature>